<proteinExistence type="predicted"/>
<keyword evidence="4" id="KW-1185">Reference proteome</keyword>
<evidence type="ECO:0000259" key="2">
    <source>
        <dbReference type="Pfam" id="PF19493"/>
    </source>
</evidence>
<dbReference type="OrthoDB" id="3874259at2"/>
<feature type="domain" description="Trypsin-co-occurring" evidence="2">
    <location>
        <begin position="34"/>
        <end position="110"/>
    </location>
</feature>
<name>A0A5R9EGU0_9ACTN</name>
<evidence type="ECO:0000256" key="1">
    <source>
        <dbReference type="SAM" id="MobiDB-lite"/>
    </source>
</evidence>
<evidence type="ECO:0000313" key="4">
    <source>
        <dbReference type="Proteomes" id="UP000305921"/>
    </source>
</evidence>
<dbReference type="EMBL" id="VAWE01000001">
    <property type="protein sequence ID" value="TLQ48049.1"/>
    <property type="molecule type" value="Genomic_DNA"/>
</dbReference>
<sequence>MELSGAGEALAVPPGPAGSGDLPEGFGTVVPVARGGGGEGRAAVRASEALRTALRPMGPLLDEIHSAVAGADNPPSEITVAFGVEIGQDLKLGIVGANGKATMTVSATWQPGERQN</sequence>
<gene>
    <name evidence="3" type="ORF">FEF34_06285</name>
</gene>
<dbReference type="AlphaFoldDB" id="A0A5R9EGU0"/>
<dbReference type="InterPro" id="IPR045794">
    <property type="entry name" value="Trypco1"/>
</dbReference>
<accession>A0A5R9EGU0</accession>
<dbReference type="NCBIfam" id="NF041216">
    <property type="entry name" value="CU044_2847_fam"/>
    <property type="match status" value="1"/>
</dbReference>
<dbReference type="Proteomes" id="UP000305921">
    <property type="component" value="Unassembled WGS sequence"/>
</dbReference>
<feature type="region of interest" description="Disordered" evidence="1">
    <location>
        <begin position="1"/>
        <end position="26"/>
    </location>
</feature>
<reference evidence="3 4" key="1">
    <citation type="submission" date="2019-05" db="EMBL/GenBank/DDBJ databases">
        <title>Streptomyces marianii sp. nov., a novel marine actinomycete from southern coast of India.</title>
        <authorList>
            <person name="Iniyan A.M."/>
            <person name="Wink J."/>
            <person name="Ramprasad E."/>
            <person name="Ramana C.V."/>
            <person name="Bunk B."/>
            <person name="Sproer C."/>
            <person name="Joseph F.-J.R.S."/>
            <person name="Vincent S.G.P."/>
        </authorList>
    </citation>
    <scope>NUCLEOTIDE SEQUENCE [LARGE SCALE GENOMIC DNA]</scope>
    <source>
        <strain evidence="3 4">ICN19</strain>
    </source>
</reference>
<comment type="caution">
    <text evidence="3">The sequence shown here is derived from an EMBL/GenBank/DDBJ whole genome shotgun (WGS) entry which is preliminary data.</text>
</comment>
<organism evidence="3 4">
    <name type="scientific">Streptomyces marianii</name>
    <dbReference type="NCBI Taxonomy" id="1817406"/>
    <lineage>
        <taxon>Bacteria</taxon>
        <taxon>Bacillati</taxon>
        <taxon>Actinomycetota</taxon>
        <taxon>Actinomycetes</taxon>
        <taxon>Kitasatosporales</taxon>
        <taxon>Streptomycetaceae</taxon>
        <taxon>Streptomyces</taxon>
    </lineage>
</organism>
<dbReference type="Pfam" id="PF19493">
    <property type="entry name" value="Trypco1"/>
    <property type="match status" value="1"/>
</dbReference>
<evidence type="ECO:0000313" key="3">
    <source>
        <dbReference type="EMBL" id="TLQ48049.1"/>
    </source>
</evidence>
<protein>
    <recommendedName>
        <fullName evidence="2">Trypsin-co-occurring domain-containing protein</fullName>
    </recommendedName>
</protein>